<comment type="caution">
    <text evidence="1">The sequence shown here is derived from an EMBL/GenBank/DDBJ whole genome shotgun (WGS) entry which is preliminary data.</text>
</comment>
<dbReference type="GeneID" id="70188503"/>
<dbReference type="Proteomes" id="UP000756346">
    <property type="component" value="Unassembled WGS sequence"/>
</dbReference>
<evidence type="ECO:0000313" key="1">
    <source>
        <dbReference type="EMBL" id="KAH7027165.1"/>
    </source>
</evidence>
<evidence type="ECO:0000313" key="2">
    <source>
        <dbReference type="Proteomes" id="UP000756346"/>
    </source>
</evidence>
<reference evidence="1" key="1">
    <citation type="journal article" date="2021" name="Nat. Commun.">
        <title>Genetic determinants of endophytism in the Arabidopsis root mycobiome.</title>
        <authorList>
            <person name="Mesny F."/>
            <person name="Miyauchi S."/>
            <person name="Thiergart T."/>
            <person name="Pickel B."/>
            <person name="Atanasova L."/>
            <person name="Karlsson M."/>
            <person name="Huettel B."/>
            <person name="Barry K.W."/>
            <person name="Haridas S."/>
            <person name="Chen C."/>
            <person name="Bauer D."/>
            <person name="Andreopoulos W."/>
            <person name="Pangilinan J."/>
            <person name="LaButti K."/>
            <person name="Riley R."/>
            <person name="Lipzen A."/>
            <person name="Clum A."/>
            <person name="Drula E."/>
            <person name="Henrissat B."/>
            <person name="Kohler A."/>
            <person name="Grigoriev I.V."/>
            <person name="Martin F.M."/>
            <person name="Hacquard S."/>
        </authorList>
    </citation>
    <scope>NUCLEOTIDE SEQUENCE</scope>
    <source>
        <strain evidence="1">MPI-CAGE-CH-0230</strain>
    </source>
</reference>
<organism evidence="1 2">
    <name type="scientific">Microdochium trichocladiopsis</name>
    <dbReference type="NCBI Taxonomy" id="1682393"/>
    <lineage>
        <taxon>Eukaryota</taxon>
        <taxon>Fungi</taxon>
        <taxon>Dikarya</taxon>
        <taxon>Ascomycota</taxon>
        <taxon>Pezizomycotina</taxon>
        <taxon>Sordariomycetes</taxon>
        <taxon>Xylariomycetidae</taxon>
        <taxon>Xylariales</taxon>
        <taxon>Microdochiaceae</taxon>
        <taxon>Microdochium</taxon>
    </lineage>
</organism>
<dbReference type="AlphaFoldDB" id="A0A9P8Y0Y4"/>
<keyword evidence="2" id="KW-1185">Reference proteome</keyword>
<gene>
    <name evidence="1" type="ORF">B0I36DRAFT_364410</name>
</gene>
<proteinExistence type="predicted"/>
<sequence length="206" mass="23879">MDTRRVISVAEKVRSPLSGEDRSWMLPPEILVTIVASVSHMRTGYFEEDWPQAVNRRVLERASENCASQVLGARIIHGVIGNSFHLIQHPRYDMCDADYANVHRKTIEDVRDNMMRARVETDMTEGQKENVWRLGSRTLRMENDHILQRHIHQLSRLLPEKRLNLVLLSEEGGKVGWMPMLGIKYNTGITGQNKSEWWLEAWQHGL</sequence>
<dbReference type="EMBL" id="JAGTJQ010000007">
    <property type="protein sequence ID" value="KAH7027165.1"/>
    <property type="molecule type" value="Genomic_DNA"/>
</dbReference>
<name>A0A9P8Y0Y4_9PEZI</name>
<accession>A0A9P8Y0Y4</accession>
<protein>
    <submittedName>
        <fullName evidence="1">Uncharacterized protein</fullName>
    </submittedName>
</protein>
<dbReference type="RefSeq" id="XP_046009964.1">
    <property type="nucleotide sequence ID" value="XM_046158957.1"/>
</dbReference>